<dbReference type="InterPro" id="IPR050695">
    <property type="entry name" value="N-acetylmuramoyl_amidase_3"/>
</dbReference>
<feature type="domain" description="MurNAc-LAA" evidence="1">
    <location>
        <begin position="62"/>
        <end position="169"/>
    </location>
</feature>
<dbReference type="RefSeq" id="WP_021435050.1">
    <property type="nucleotide sequence ID" value="NZ_CAADAL010000019.1"/>
</dbReference>
<dbReference type="AlphaFoldDB" id="A0A069AI53"/>
<dbReference type="PANTHER" id="PTHR30404">
    <property type="entry name" value="N-ACETYLMURAMOYL-L-ALANINE AMIDASE"/>
    <property type="match status" value="1"/>
</dbReference>
<dbReference type="GO" id="GO:0008745">
    <property type="term" value="F:N-acetylmuramoyl-L-alanine amidase activity"/>
    <property type="evidence" value="ECO:0007669"/>
    <property type="project" value="InterPro"/>
</dbReference>
<dbReference type="CDD" id="cd02696">
    <property type="entry name" value="MurNAc-LAA"/>
    <property type="match status" value="1"/>
</dbReference>
<accession>A0A069AI53</accession>
<dbReference type="EMBL" id="LK932540">
    <property type="protein sequence ID" value="CDS90383.1"/>
    <property type="molecule type" value="Genomic_DNA"/>
</dbReference>
<name>A0A069AI53_CLODI</name>
<evidence type="ECO:0000259" key="1">
    <source>
        <dbReference type="SMART" id="SM00646"/>
    </source>
</evidence>
<dbReference type="GO" id="GO:0009253">
    <property type="term" value="P:peptidoglycan catabolic process"/>
    <property type="evidence" value="ECO:0007669"/>
    <property type="project" value="InterPro"/>
</dbReference>
<dbReference type="SUPFAM" id="SSF53187">
    <property type="entry name" value="Zn-dependent exopeptidases"/>
    <property type="match status" value="1"/>
</dbReference>
<dbReference type="Gene3D" id="3.40.630.40">
    <property type="entry name" value="Zn-dependent exopeptidases"/>
    <property type="match status" value="1"/>
</dbReference>
<proteinExistence type="predicted"/>
<dbReference type="SMART" id="SM00646">
    <property type="entry name" value="Ami_3"/>
    <property type="match status" value="1"/>
</dbReference>
<dbReference type="Gene3D" id="3.40.50.12090">
    <property type="match status" value="1"/>
</dbReference>
<dbReference type="InterPro" id="IPR002508">
    <property type="entry name" value="MurNAc-LAA_cat"/>
</dbReference>
<dbReference type="Pfam" id="PF01520">
    <property type="entry name" value="Amidase_3"/>
    <property type="match status" value="1"/>
</dbReference>
<dbReference type="GO" id="GO:0030288">
    <property type="term" value="C:outer membrane-bounded periplasmic space"/>
    <property type="evidence" value="ECO:0007669"/>
    <property type="project" value="TreeGrafter"/>
</dbReference>
<sequence>MKIAIVPGHTLSGKGTGATGYIDEGKENRILTDLIVKWLKQGGATVYTGKVDKSNNYLAEQCKIANRQNVDLAVQIHFNANKTTLNAMGTETIYKTNNGKVYAERVNDKLATVFENRGAKSDVRGLYWLSHTKAPAILIEVCFVDSKADTDYYIRHKDIVAKLIAEGILNKTIDNKENGEGKIMYKHTIVYDGEVDKIPATVVGWGYNDGKILICDIKDYVPGQTQNLYVVGGGACEKISSITKENYTMIKGNDRFETLYKALDFIDR</sequence>
<evidence type="ECO:0000313" key="2">
    <source>
        <dbReference type="EMBL" id="CDS90383.1"/>
    </source>
</evidence>
<gene>
    <name evidence="2" type="ORF">BN1096_840002</name>
</gene>
<protein>
    <submittedName>
        <fullName evidence="2">Putative phage N-acetylmuramoyl-L-alanine amidase</fullName>
    </submittedName>
</protein>
<dbReference type="PANTHER" id="PTHR30404:SF8">
    <property type="entry name" value="AUTOLYSIN PH-RELATED"/>
    <property type="match status" value="1"/>
</dbReference>
<organism evidence="2">
    <name type="scientific">Clostridioides difficile</name>
    <name type="common">Peptoclostridium difficile</name>
    <dbReference type="NCBI Taxonomy" id="1496"/>
    <lineage>
        <taxon>Bacteria</taxon>
        <taxon>Bacillati</taxon>
        <taxon>Bacillota</taxon>
        <taxon>Clostridia</taxon>
        <taxon>Peptostreptococcales</taxon>
        <taxon>Peptostreptococcaceae</taxon>
        <taxon>Clostridioides</taxon>
    </lineage>
</organism>
<reference evidence="2" key="1">
    <citation type="submission" date="2014-07" db="EMBL/GenBank/DDBJ databases">
        <authorList>
            <person name="Monot Marc"/>
        </authorList>
    </citation>
    <scope>NUCLEOTIDE SEQUENCE</scope>
</reference>